<evidence type="ECO:0000313" key="2">
    <source>
        <dbReference type="Proteomes" id="UP000070475"/>
    </source>
</evidence>
<accession>A0A132TJQ3</accession>
<gene>
    <name evidence="1" type="ORF">AMQ84_27115</name>
</gene>
<protein>
    <submittedName>
        <fullName evidence="1">Uncharacterized protein</fullName>
    </submittedName>
</protein>
<keyword evidence="2" id="KW-1185">Reference proteome</keyword>
<reference evidence="1 2" key="1">
    <citation type="submission" date="2015-08" db="EMBL/GenBank/DDBJ databases">
        <title>Genomes of Paenibacillus riograndensis.</title>
        <authorList>
            <person name="Sant'Anna F.H."/>
            <person name="Souza R."/>
            <person name="Ambrosini A."/>
            <person name="Bach E."/>
            <person name="Fernandes G."/>
            <person name="Balsanelli E."/>
            <person name="Baura V.A."/>
            <person name="Pedrosa F.O."/>
            <person name="Souza E.M."/>
            <person name="Passaglia L."/>
        </authorList>
    </citation>
    <scope>NUCLEOTIDE SEQUENCE [LARGE SCALE GENOMIC DNA]</scope>
    <source>
        <strain evidence="1 2">CAS34</strain>
    </source>
</reference>
<dbReference type="EMBL" id="LIRB01000146">
    <property type="protein sequence ID" value="KWX71597.1"/>
    <property type="molecule type" value="Genomic_DNA"/>
</dbReference>
<dbReference type="OrthoDB" id="2618185at2"/>
<organism evidence="1 2">
    <name type="scientific">Paenibacillus riograndensis</name>
    <dbReference type="NCBI Taxonomy" id="483937"/>
    <lineage>
        <taxon>Bacteria</taxon>
        <taxon>Bacillati</taxon>
        <taxon>Bacillota</taxon>
        <taxon>Bacilli</taxon>
        <taxon>Bacillales</taxon>
        <taxon>Paenibacillaceae</taxon>
        <taxon>Paenibacillus</taxon>
        <taxon>Paenibacillus sonchi group</taxon>
    </lineage>
</organism>
<evidence type="ECO:0000313" key="1">
    <source>
        <dbReference type="EMBL" id="KWX71597.1"/>
    </source>
</evidence>
<name>A0A132TJQ3_9BACL</name>
<comment type="caution">
    <text evidence="1">The sequence shown here is derived from an EMBL/GenBank/DDBJ whole genome shotgun (WGS) entry which is preliminary data.</text>
</comment>
<dbReference type="RefSeq" id="WP_060862913.1">
    <property type="nucleotide sequence ID" value="NZ_LIRB01000146.1"/>
</dbReference>
<proteinExistence type="predicted"/>
<sequence length="94" mass="10658">MKQAYDKESLYDEKIAPLMRQIIEICKAEELPMVASFYIQSADISRLEGEMVVSTIIPAKDNTPGAFKEIERVLYPRTYATAITITQVKEGDNQ</sequence>
<dbReference type="PATRIC" id="fig|483937.3.peg.4252"/>
<dbReference type="AlphaFoldDB" id="A0A132TJQ3"/>
<dbReference type="Proteomes" id="UP000070475">
    <property type="component" value="Unassembled WGS sequence"/>
</dbReference>